<dbReference type="SMART" id="SM00829">
    <property type="entry name" value="PKS_ER"/>
    <property type="match status" value="1"/>
</dbReference>
<proteinExistence type="inferred from homology"/>
<accession>A0A319E8R3</accession>
<dbReference type="InterPro" id="IPR013149">
    <property type="entry name" value="ADH-like_C"/>
</dbReference>
<sequence length="335" mass="36025">MVTATQFRGSTSGDVVETSFVLPEIQPDEVLVRVTHSGLCGSDIHMLKLPLVLGHEGIGIIEQAGSACTRLKVGDRVGWGPANETCGNCSYCMSGKDAYCLTPKMYGVDGYDTHGSVCSHAVRKEQWLFNIPDALSAADAAPLMCGGGTVWVPLVDQCKPYERVGIVGLGGLGHLAIQFASKMGCEVVVFSSTDDKRDEALRLGAAEFYATNGTTDYSTLGVAKPIDRLIITTSAKFNLGLFYPVLARNAIILPLSVDGGDLVAPYMPTVLHGHSIVGSCICSRLPQAQMLDFAARHKIYCVVENYPMTLQGVTEAVDRLRNGQMRYRAVIAWES</sequence>
<comment type="cofactor">
    <cofactor evidence="1 5">
        <name>Zn(2+)</name>
        <dbReference type="ChEBI" id="CHEBI:29105"/>
    </cofactor>
</comment>
<dbReference type="Gene3D" id="3.90.180.10">
    <property type="entry name" value="Medium-chain alcohol dehydrogenases, catalytic domain"/>
    <property type="match status" value="1"/>
</dbReference>
<dbReference type="PROSITE" id="PS00065">
    <property type="entry name" value="D_2_HYDROXYACID_DH_1"/>
    <property type="match status" value="1"/>
</dbReference>
<dbReference type="SUPFAM" id="SSF51735">
    <property type="entry name" value="NAD(P)-binding Rossmann-fold domains"/>
    <property type="match status" value="1"/>
</dbReference>
<dbReference type="FunFam" id="3.40.50.720:FF:000022">
    <property type="entry name" value="Cinnamyl alcohol dehydrogenase"/>
    <property type="match status" value="1"/>
</dbReference>
<dbReference type="PANTHER" id="PTHR42683">
    <property type="entry name" value="ALDEHYDE REDUCTASE"/>
    <property type="match status" value="1"/>
</dbReference>
<dbReference type="InterPro" id="IPR002328">
    <property type="entry name" value="ADH_Zn_CS"/>
</dbReference>
<dbReference type="InterPro" id="IPR047109">
    <property type="entry name" value="CAD-like"/>
</dbReference>
<dbReference type="InterPro" id="IPR036291">
    <property type="entry name" value="NAD(P)-bd_dom_sf"/>
</dbReference>
<organism evidence="7 8">
    <name type="scientific">Aspergillus ellipticus CBS 707.79</name>
    <dbReference type="NCBI Taxonomy" id="1448320"/>
    <lineage>
        <taxon>Eukaryota</taxon>
        <taxon>Fungi</taxon>
        <taxon>Dikarya</taxon>
        <taxon>Ascomycota</taxon>
        <taxon>Pezizomycotina</taxon>
        <taxon>Eurotiomycetes</taxon>
        <taxon>Eurotiomycetidae</taxon>
        <taxon>Eurotiales</taxon>
        <taxon>Aspergillaceae</taxon>
        <taxon>Aspergillus</taxon>
        <taxon>Aspergillus subgen. Circumdati</taxon>
    </lineage>
</organism>
<comment type="similarity">
    <text evidence="5">Belongs to the zinc-containing alcohol dehydrogenase family.</text>
</comment>
<evidence type="ECO:0000259" key="6">
    <source>
        <dbReference type="SMART" id="SM00829"/>
    </source>
</evidence>
<dbReference type="InterPro" id="IPR011032">
    <property type="entry name" value="GroES-like_sf"/>
</dbReference>
<dbReference type="CDD" id="cd05283">
    <property type="entry name" value="CAD1"/>
    <property type="match status" value="1"/>
</dbReference>
<dbReference type="Pfam" id="PF08240">
    <property type="entry name" value="ADH_N"/>
    <property type="match status" value="1"/>
</dbReference>
<dbReference type="OrthoDB" id="1879366at2759"/>
<evidence type="ECO:0000313" key="8">
    <source>
        <dbReference type="Proteomes" id="UP000247810"/>
    </source>
</evidence>
<dbReference type="Gene3D" id="3.40.50.720">
    <property type="entry name" value="NAD(P)-binding Rossmann-like Domain"/>
    <property type="match status" value="1"/>
</dbReference>
<keyword evidence="4" id="KW-0560">Oxidoreductase</keyword>
<keyword evidence="2 5" id="KW-0479">Metal-binding</keyword>
<evidence type="ECO:0000256" key="5">
    <source>
        <dbReference type="RuleBase" id="RU361277"/>
    </source>
</evidence>
<evidence type="ECO:0000256" key="3">
    <source>
        <dbReference type="ARBA" id="ARBA00022833"/>
    </source>
</evidence>
<dbReference type="VEuPathDB" id="FungiDB:BO71DRAFT_367587"/>
<keyword evidence="3 5" id="KW-0862">Zinc</keyword>
<dbReference type="InterPro" id="IPR029752">
    <property type="entry name" value="D-isomer_DH_CS1"/>
</dbReference>
<name>A0A319E8R3_9EURO</name>
<dbReference type="InterPro" id="IPR020843">
    <property type="entry name" value="ER"/>
</dbReference>
<keyword evidence="8" id="KW-1185">Reference proteome</keyword>
<evidence type="ECO:0000256" key="4">
    <source>
        <dbReference type="ARBA" id="ARBA00023002"/>
    </source>
</evidence>
<protein>
    <submittedName>
        <fullName evidence="7">NADP-dependent alcohol dehydrogenase</fullName>
    </submittedName>
</protein>
<dbReference type="Proteomes" id="UP000247810">
    <property type="component" value="Unassembled WGS sequence"/>
</dbReference>
<dbReference type="GO" id="GO:0016616">
    <property type="term" value="F:oxidoreductase activity, acting on the CH-OH group of donors, NAD or NADP as acceptor"/>
    <property type="evidence" value="ECO:0007669"/>
    <property type="project" value="InterPro"/>
</dbReference>
<dbReference type="SUPFAM" id="SSF50129">
    <property type="entry name" value="GroES-like"/>
    <property type="match status" value="1"/>
</dbReference>
<feature type="domain" description="Enoyl reductase (ER)" evidence="6">
    <location>
        <begin position="13"/>
        <end position="331"/>
    </location>
</feature>
<evidence type="ECO:0000256" key="2">
    <source>
        <dbReference type="ARBA" id="ARBA00022723"/>
    </source>
</evidence>
<dbReference type="AlphaFoldDB" id="A0A319E8R3"/>
<dbReference type="PROSITE" id="PS00059">
    <property type="entry name" value="ADH_ZINC"/>
    <property type="match status" value="1"/>
</dbReference>
<dbReference type="STRING" id="1448320.A0A319E8R3"/>
<dbReference type="InterPro" id="IPR013154">
    <property type="entry name" value="ADH-like_N"/>
</dbReference>
<dbReference type="Pfam" id="PF00107">
    <property type="entry name" value="ADH_zinc_N"/>
    <property type="match status" value="1"/>
</dbReference>
<reference evidence="7 8" key="1">
    <citation type="submission" date="2018-02" db="EMBL/GenBank/DDBJ databases">
        <title>The genomes of Aspergillus section Nigri reveals drivers in fungal speciation.</title>
        <authorList>
            <consortium name="DOE Joint Genome Institute"/>
            <person name="Vesth T.C."/>
            <person name="Nybo J."/>
            <person name="Theobald S."/>
            <person name="Brandl J."/>
            <person name="Frisvad J.C."/>
            <person name="Nielsen K.F."/>
            <person name="Lyhne E.K."/>
            <person name="Kogle M.E."/>
            <person name="Kuo A."/>
            <person name="Riley R."/>
            <person name="Clum A."/>
            <person name="Nolan M."/>
            <person name="Lipzen A."/>
            <person name="Salamov A."/>
            <person name="Henrissat B."/>
            <person name="Wiebenga A."/>
            <person name="De vries R.P."/>
            <person name="Grigoriev I.V."/>
            <person name="Mortensen U.H."/>
            <person name="Andersen M.R."/>
            <person name="Baker S.E."/>
        </authorList>
    </citation>
    <scope>NUCLEOTIDE SEQUENCE [LARGE SCALE GENOMIC DNA]</scope>
    <source>
        <strain evidence="7 8">CBS 707.79</strain>
    </source>
</reference>
<evidence type="ECO:0000256" key="1">
    <source>
        <dbReference type="ARBA" id="ARBA00001947"/>
    </source>
</evidence>
<evidence type="ECO:0000313" key="7">
    <source>
        <dbReference type="EMBL" id="PYI00054.1"/>
    </source>
</evidence>
<dbReference type="GO" id="GO:0008270">
    <property type="term" value="F:zinc ion binding"/>
    <property type="evidence" value="ECO:0007669"/>
    <property type="project" value="InterPro"/>
</dbReference>
<gene>
    <name evidence="7" type="ORF">BO71DRAFT_367587</name>
</gene>
<dbReference type="EMBL" id="KZ825797">
    <property type="protein sequence ID" value="PYI00054.1"/>
    <property type="molecule type" value="Genomic_DNA"/>
</dbReference>